<proteinExistence type="predicted"/>
<dbReference type="Gene3D" id="3.20.20.105">
    <property type="entry name" value="Queuine tRNA-ribosyltransferase-like"/>
    <property type="match status" value="1"/>
</dbReference>
<dbReference type="InterPro" id="IPR055645">
    <property type="entry name" value="DpdA"/>
</dbReference>
<accession>A0ABX2KU76</accession>
<evidence type="ECO:0000259" key="1">
    <source>
        <dbReference type="Pfam" id="PF23859"/>
    </source>
</evidence>
<sequence length="240" mass="26979">MSKFGGFPWTVTEYVALALHLERTLGALFSWWSSMDFCCEPEIAADAAEVLRRQLMTVEYLRLCREEAVHQGAKPPMPVLQGWTPDDYERCAALMDNLPPLVGVGSVCRRHLHGPAGLLAVMERLHAILPDHVKLHLFGVKGDGVRALAGHPRLASVDSMAWDLAARNDARLLKLLLDMRPDETVYDLAFRARHLRRWYSSQTAALHLDPRHAIRPSACLSGLHPRRKLDGGKRRRLLCA</sequence>
<dbReference type="Pfam" id="PF23859">
    <property type="entry name" value="DpdA"/>
    <property type="match status" value="1"/>
</dbReference>
<dbReference type="Proteomes" id="UP000639419">
    <property type="component" value="Unassembled WGS sequence"/>
</dbReference>
<keyword evidence="3" id="KW-1185">Reference proteome</keyword>
<dbReference type="SUPFAM" id="SSF51713">
    <property type="entry name" value="tRNA-guanine transglycosylase"/>
    <property type="match status" value="1"/>
</dbReference>
<reference evidence="2 3" key="1">
    <citation type="submission" date="2019-10" db="EMBL/GenBank/DDBJ databases">
        <title>Genome sequence of Azospirillum formosense CC-Nfb-7.</title>
        <authorList>
            <person name="Ambrosini A."/>
            <person name="Sant'Anna F.H."/>
            <person name="Cassan F.D."/>
            <person name="Souza E.M."/>
            <person name="Passaglia L.M.P."/>
        </authorList>
    </citation>
    <scope>NUCLEOTIDE SEQUENCE [LARGE SCALE GENOMIC DNA]</scope>
    <source>
        <strain evidence="2 3">CC-NFb-7</strain>
    </source>
</reference>
<evidence type="ECO:0000313" key="2">
    <source>
        <dbReference type="EMBL" id="NUB19203.1"/>
    </source>
</evidence>
<gene>
    <name evidence="2" type="ORF">GBZ26_08255</name>
</gene>
<protein>
    <recommendedName>
        <fullName evidence="1">DeoxyPurine in DNA protein A domain-containing protein</fullName>
    </recommendedName>
</protein>
<dbReference type="EMBL" id="WHOR01000042">
    <property type="protein sequence ID" value="NUB19203.1"/>
    <property type="molecule type" value="Genomic_DNA"/>
</dbReference>
<dbReference type="InterPro" id="IPR036511">
    <property type="entry name" value="TGT-like_sf"/>
</dbReference>
<evidence type="ECO:0000313" key="3">
    <source>
        <dbReference type="Proteomes" id="UP000639419"/>
    </source>
</evidence>
<organism evidence="2 3">
    <name type="scientific">Azospirillum formosense</name>
    <dbReference type="NCBI Taxonomy" id="861533"/>
    <lineage>
        <taxon>Bacteria</taxon>
        <taxon>Pseudomonadati</taxon>
        <taxon>Pseudomonadota</taxon>
        <taxon>Alphaproteobacteria</taxon>
        <taxon>Rhodospirillales</taxon>
        <taxon>Azospirillaceae</taxon>
        <taxon>Azospirillum</taxon>
    </lineage>
</organism>
<comment type="caution">
    <text evidence="2">The sequence shown here is derived from an EMBL/GenBank/DDBJ whole genome shotgun (WGS) entry which is preliminary data.</text>
</comment>
<name>A0ABX2KU76_9PROT</name>
<feature type="domain" description="DeoxyPurine in DNA protein A" evidence="1">
    <location>
        <begin position="1"/>
        <end position="172"/>
    </location>
</feature>